<accession>A0A2I8VQR3</accession>
<sequence length="88" mass="9759">MTTKATDGSTRGGQRTRVVTDMSVWLDGFVAGANDTVEQPRGDGVRRFDRASLRRIALTRTTVVEGPGVTHLHFRADGQENRTEDDER</sequence>
<reference evidence="1 2" key="1">
    <citation type="submission" date="2018-01" db="EMBL/GenBank/DDBJ databases">
        <title>Complete genome sequence of Salinigranum rubrum GX10T, an extremely halophilic archaeon isolated from a marine solar saltern.</title>
        <authorList>
            <person name="Han S."/>
        </authorList>
    </citation>
    <scope>NUCLEOTIDE SEQUENCE [LARGE SCALE GENOMIC DNA]</scope>
    <source>
        <strain evidence="1 2">GX10</strain>
        <plasmid evidence="2">Plasmid unnamed1</plasmid>
    </source>
</reference>
<protein>
    <submittedName>
        <fullName evidence="1">Uncharacterized protein</fullName>
    </submittedName>
</protein>
<evidence type="ECO:0000313" key="1">
    <source>
        <dbReference type="EMBL" id="AUV84236.1"/>
    </source>
</evidence>
<name>A0A2I8VQR3_9EURY</name>
<keyword evidence="2" id="KW-1185">Reference proteome</keyword>
<evidence type="ECO:0000313" key="2">
    <source>
        <dbReference type="Proteomes" id="UP000236584"/>
    </source>
</evidence>
<dbReference type="GeneID" id="35594831"/>
<organism evidence="1 2">
    <name type="scientific">Salinigranum rubrum</name>
    <dbReference type="NCBI Taxonomy" id="755307"/>
    <lineage>
        <taxon>Archaea</taxon>
        <taxon>Methanobacteriati</taxon>
        <taxon>Methanobacteriota</taxon>
        <taxon>Stenosarchaea group</taxon>
        <taxon>Halobacteria</taxon>
        <taxon>Halobacteriales</taxon>
        <taxon>Haloferacaceae</taxon>
        <taxon>Salinigranum</taxon>
    </lineage>
</organism>
<dbReference type="AlphaFoldDB" id="A0A2I8VQR3"/>
<proteinExistence type="predicted"/>
<dbReference type="EMBL" id="CP026310">
    <property type="protein sequence ID" value="AUV84236.1"/>
    <property type="molecule type" value="Genomic_DNA"/>
</dbReference>
<gene>
    <name evidence="1" type="ORF">C2R22_22025</name>
</gene>
<keyword evidence="1" id="KW-0614">Plasmid</keyword>
<geneLocation type="plasmid" evidence="1">
    <name>unnamed1</name>
</geneLocation>
<dbReference type="RefSeq" id="WP_103427924.1">
    <property type="nucleotide sequence ID" value="NZ_CP026310.1"/>
</dbReference>
<dbReference type="KEGG" id="srub:C2R22_22025"/>
<dbReference type="Proteomes" id="UP000236584">
    <property type="component" value="Plasmid unnamed1"/>
</dbReference>